<accession>A0ABW7WW75</accession>
<organism evidence="1 2">
    <name type="scientific">Nocardia xishanensis</name>
    <dbReference type="NCBI Taxonomy" id="238964"/>
    <lineage>
        <taxon>Bacteria</taxon>
        <taxon>Bacillati</taxon>
        <taxon>Actinomycetota</taxon>
        <taxon>Actinomycetes</taxon>
        <taxon>Mycobacteriales</taxon>
        <taxon>Nocardiaceae</taxon>
        <taxon>Nocardia</taxon>
    </lineage>
</organism>
<gene>
    <name evidence="1" type="ORF">ACH49W_06850</name>
</gene>
<sequence>MELGHTAPVAAVEWERERMRRALAERDFRRVFQLLASVGVSQRRIGRLTGLSSSDLYEILHRDRVLSDINVLLRVVDGLGIPRGYAGLAYSDSTRTLLDIAAASCTTKPSEQDDVRDLLAYASTVATGTASDDLAQWWEPITASAPPPPTVYLTDVSGVQRFTAAMRKLDYRFGGGSVRDAVIAQVRYAEGLLTADFSDGLGPQLHSAVADLHNLAGWTSFDIGNFRQARRHFRRALKLGLQAQDSSLLSNILYRAGRLHLHRSMPDVALKYFQLGQLTAQDSGCGLTVAMLHVNAAWAQAMLGNRTHMLQSIGRAEDEFARAKSASANPWVRFFGEADLHASTGVTLASNADATPADLAASIEHISTAVQLRGPDMTRSQAFERTALATAYLRHGDIDMGIQVGMQVLESAAEIRSVRVIDRLAPLRSAASVRTTGDQRELVQMIDAISPSNPTEIES</sequence>
<reference evidence="1 2" key="1">
    <citation type="submission" date="2024-10" db="EMBL/GenBank/DDBJ databases">
        <title>The Natural Products Discovery Center: Release of the First 8490 Sequenced Strains for Exploring Actinobacteria Biosynthetic Diversity.</title>
        <authorList>
            <person name="Kalkreuter E."/>
            <person name="Kautsar S.A."/>
            <person name="Yang D."/>
            <person name="Bader C.D."/>
            <person name="Teijaro C.N."/>
            <person name="Fluegel L."/>
            <person name="Davis C.M."/>
            <person name="Simpson J.R."/>
            <person name="Lauterbach L."/>
            <person name="Steele A.D."/>
            <person name="Gui C."/>
            <person name="Meng S."/>
            <person name="Li G."/>
            <person name="Viehrig K."/>
            <person name="Ye F."/>
            <person name="Su P."/>
            <person name="Kiefer A.F."/>
            <person name="Nichols A."/>
            <person name="Cepeda A.J."/>
            <person name="Yan W."/>
            <person name="Fan B."/>
            <person name="Jiang Y."/>
            <person name="Adhikari A."/>
            <person name="Zheng C.-J."/>
            <person name="Schuster L."/>
            <person name="Cowan T.M."/>
            <person name="Smanski M.J."/>
            <person name="Chevrette M.G."/>
            <person name="De Carvalho L.P.S."/>
            <person name="Shen B."/>
        </authorList>
    </citation>
    <scope>NUCLEOTIDE SEQUENCE [LARGE SCALE GENOMIC DNA]</scope>
    <source>
        <strain evidence="1 2">NPDC019275</strain>
    </source>
</reference>
<keyword evidence="2" id="KW-1185">Reference proteome</keyword>
<comment type="caution">
    <text evidence="1">The sequence shown here is derived from an EMBL/GenBank/DDBJ whole genome shotgun (WGS) entry which is preliminary data.</text>
</comment>
<name>A0ABW7WW75_9NOCA</name>
<dbReference type="RefSeq" id="WP_397091619.1">
    <property type="nucleotide sequence ID" value="NZ_JBIRYO010000003.1"/>
</dbReference>
<dbReference type="SUPFAM" id="SSF48452">
    <property type="entry name" value="TPR-like"/>
    <property type="match status" value="1"/>
</dbReference>
<dbReference type="InterPro" id="IPR011990">
    <property type="entry name" value="TPR-like_helical_dom_sf"/>
</dbReference>
<dbReference type="Proteomes" id="UP001611415">
    <property type="component" value="Unassembled WGS sequence"/>
</dbReference>
<dbReference type="EMBL" id="JBIRYO010000003">
    <property type="protein sequence ID" value="MFI2473082.1"/>
    <property type="molecule type" value="Genomic_DNA"/>
</dbReference>
<evidence type="ECO:0000313" key="2">
    <source>
        <dbReference type="Proteomes" id="UP001611415"/>
    </source>
</evidence>
<dbReference type="Gene3D" id="1.25.40.10">
    <property type="entry name" value="Tetratricopeptide repeat domain"/>
    <property type="match status" value="1"/>
</dbReference>
<protein>
    <submittedName>
        <fullName evidence="1">Transcriptional regulator</fullName>
    </submittedName>
</protein>
<proteinExistence type="predicted"/>
<evidence type="ECO:0000313" key="1">
    <source>
        <dbReference type="EMBL" id="MFI2473082.1"/>
    </source>
</evidence>